<dbReference type="SUPFAM" id="SSF50494">
    <property type="entry name" value="Trypsin-like serine proteases"/>
    <property type="match status" value="1"/>
</dbReference>
<comment type="caution">
    <text evidence="1">The sequence shown here is derived from an EMBL/GenBank/DDBJ whole genome shotgun (WGS) entry which is preliminary data.</text>
</comment>
<dbReference type="EMBL" id="BOMY01000051">
    <property type="protein sequence ID" value="GIF25428.1"/>
    <property type="molecule type" value="Genomic_DNA"/>
</dbReference>
<evidence type="ECO:0008006" key="3">
    <source>
        <dbReference type="Google" id="ProtNLM"/>
    </source>
</evidence>
<dbReference type="Proteomes" id="UP000623608">
    <property type="component" value="Unassembled WGS sequence"/>
</dbReference>
<proteinExistence type="predicted"/>
<organism evidence="1 2">
    <name type="scientific">Paractinoplanes tereljensis</name>
    <dbReference type="NCBI Taxonomy" id="571912"/>
    <lineage>
        <taxon>Bacteria</taxon>
        <taxon>Bacillati</taxon>
        <taxon>Actinomycetota</taxon>
        <taxon>Actinomycetes</taxon>
        <taxon>Micromonosporales</taxon>
        <taxon>Micromonosporaceae</taxon>
        <taxon>Paractinoplanes</taxon>
    </lineage>
</organism>
<name>A0A919TW06_9ACTN</name>
<gene>
    <name evidence="1" type="ORF">Ate02nite_81580</name>
</gene>
<sequence length="676" mass="73632">MSAFDERRVALVQAEGSKRETATGYFLTGSLVLTAKHVGTSDSSFEVRSETGGAEKWSPATVVWTGAGNVDAKLLRTDRSFGDWEPPELRPEVTSGPWRSSGFASIAVDQHAGGPPDWKTLPLSGSLGLSGGQGQPLLALSLDQHMLESRISGWGGVSGSPIFADGAHGGLIGLITDASRGLANGLFGLPISQLAADIGFVSHLTPSFLGDLPQDPFCAVLTREGGSADLVATVANVLAGESATTFAGLHPEPVEIDVRSALGSVRNWVATVEALARADYLVADVTLFQPAVMLLLGIRSVLRRGVTVSVSGTGADPVAPADEELPFNVQETRLVPFSQDSSFYKRIHQALAEGAASLANDPAYLDLPAYHAVRVPRPESWATSDRDNVLVLCPYGFNYQKTFDRFYSMIKGATKAEPRRMLDLRSPRLVGQALYEEIRWASKCVVDWSHWRPNVFFELGVRLGCSDRDPLSIIDVSDQPDSADTSQKSLLVRLLQPVAYDPERLHEKKVVQLALADWAGRLATPSPESPPQVNDVSTLPSAGTFSAAQEAYRWQHDSALSRPDHQHRRRSEQILGADPIRLPERMILFAGNTAFDAALSAAAQENRIAQWLYLRHRAEADDPGLDELREELMELGPLVLEMLKGSSEPRHAGLRREVRGYLRQLADFERERTEHE</sequence>
<accession>A0A919TW06</accession>
<dbReference type="RefSeq" id="WP_203813244.1">
    <property type="nucleotide sequence ID" value="NZ_BOMY01000051.1"/>
</dbReference>
<dbReference type="InterPro" id="IPR009003">
    <property type="entry name" value="Peptidase_S1_PA"/>
</dbReference>
<reference evidence="1" key="1">
    <citation type="submission" date="2021-01" db="EMBL/GenBank/DDBJ databases">
        <title>Whole genome shotgun sequence of Actinoplanes tereljensis NBRC 105297.</title>
        <authorList>
            <person name="Komaki H."/>
            <person name="Tamura T."/>
        </authorList>
    </citation>
    <scope>NUCLEOTIDE SEQUENCE</scope>
    <source>
        <strain evidence="1">NBRC 105297</strain>
    </source>
</reference>
<keyword evidence="2" id="KW-1185">Reference proteome</keyword>
<evidence type="ECO:0000313" key="2">
    <source>
        <dbReference type="Proteomes" id="UP000623608"/>
    </source>
</evidence>
<dbReference type="AlphaFoldDB" id="A0A919TW06"/>
<evidence type="ECO:0000313" key="1">
    <source>
        <dbReference type="EMBL" id="GIF25428.1"/>
    </source>
</evidence>
<protein>
    <recommendedName>
        <fullName evidence="3">Serine protease</fullName>
    </recommendedName>
</protein>